<feature type="compositionally biased region" description="Basic and acidic residues" evidence="1">
    <location>
        <begin position="1"/>
        <end position="19"/>
    </location>
</feature>
<proteinExistence type="predicted"/>
<evidence type="ECO:0000313" key="2">
    <source>
        <dbReference type="EMBL" id="MBW0588117.1"/>
    </source>
</evidence>
<dbReference type="Proteomes" id="UP000765509">
    <property type="component" value="Unassembled WGS sequence"/>
</dbReference>
<dbReference type="EMBL" id="AVOT02129315">
    <property type="protein sequence ID" value="MBW0588117.1"/>
    <property type="molecule type" value="Genomic_DNA"/>
</dbReference>
<comment type="caution">
    <text evidence="2">The sequence shown here is derived from an EMBL/GenBank/DDBJ whole genome shotgun (WGS) entry which is preliminary data.</text>
</comment>
<gene>
    <name evidence="2" type="ORF">O181_127832</name>
</gene>
<reference evidence="2" key="1">
    <citation type="submission" date="2021-03" db="EMBL/GenBank/DDBJ databases">
        <title>Draft genome sequence of rust myrtle Austropuccinia psidii MF-1, a brazilian biotype.</title>
        <authorList>
            <person name="Quecine M.C."/>
            <person name="Pachon D.M.R."/>
            <person name="Bonatelli M.L."/>
            <person name="Correr F.H."/>
            <person name="Franceschini L.M."/>
            <person name="Leite T.F."/>
            <person name="Margarido G.R.A."/>
            <person name="Almeida C.A."/>
            <person name="Ferrarezi J.A."/>
            <person name="Labate C.A."/>
        </authorList>
    </citation>
    <scope>NUCLEOTIDE SEQUENCE</scope>
    <source>
        <strain evidence="2">MF-1</strain>
    </source>
</reference>
<protein>
    <submittedName>
        <fullName evidence="2">Uncharacterized protein</fullName>
    </submittedName>
</protein>
<accession>A0A9Q3KW37</accession>
<name>A0A9Q3KW37_9BASI</name>
<evidence type="ECO:0000313" key="3">
    <source>
        <dbReference type="Proteomes" id="UP000765509"/>
    </source>
</evidence>
<organism evidence="2 3">
    <name type="scientific">Austropuccinia psidii MF-1</name>
    <dbReference type="NCBI Taxonomy" id="1389203"/>
    <lineage>
        <taxon>Eukaryota</taxon>
        <taxon>Fungi</taxon>
        <taxon>Dikarya</taxon>
        <taxon>Basidiomycota</taxon>
        <taxon>Pucciniomycotina</taxon>
        <taxon>Pucciniomycetes</taxon>
        <taxon>Pucciniales</taxon>
        <taxon>Sphaerophragmiaceae</taxon>
        <taxon>Austropuccinia</taxon>
    </lineage>
</organism>
<dbReference type="AlphaFoldDB" id="A0A9Q3KW37"/>
<evidence type="ECO:0000256" key="1">
    <source>
        <dbReference type="SAM" id="MobiDB-lite"/>
    </source>
</evidence>
<keyword evidence="3" id="KW-1185">Reference proteome</keyword>
<sequence>MKKIKDYHAKTREATKEEAPVAATSKSQANPLHQEGKNNKKKNWRKPYSPSYRIPKIQKDAMDNVFNMARTLMEFKGKEEERMRQSHFQRKNFVSRCCKYCNRK</sequence>
<feature type="region of interest" description="Disordered" evidence="1">
    <location>
        <begin position="1"/>
        <end position="53"/>
    </location>
</feature>